<feature type="domain" description="Beta-defensin-like" evidence="11">
    <location>
        <begin position="28"/>
        <end position="62"/>
    </location>
</feature>
<protein>
    <submittedName>
        <fullName evidence="12">GLL10 protein</fullName>
    </submittedName>
</protein>
<keyword evidence="4" id="KW-0964">Secreted</keyword>
<comment type="similarity">
    <text evidence="3">Belongs to the beta-defensin family.</text>
</comment>
<evidence type="ECO:0000256" key="3">
    <source>
        <dbReference type="ARBA" id="ARBA00007371"/>
    </source>
</evidence>
<name>A0A7L0EK79_TROML</name>
<keyword evidence="6 10" id="KW-0732">Signal</keyword>
<evidence type="ECO:0000256" key="5">
    <source>
        <dbReference type="ARBA" id="ARBA00022529"/>
    </source>
</evidence>
<dbReference type="PANTHER" id="PTHR21388:SF9">
    <property type="entry name" value="BETA-DEFENSIN 1"/>
    <property type="match status" value="1"/>
</dbReference>
<evidence type="ECO:0000256" key="6">
    <source>
        <dbReference type="ARBA" id="ARBA00022729"/>
    </source>
</evidence>
<proteinExistence type="inferred from homology"/>
<feature type="chain" id="PRO_5029476061" evidence="10">
    <location>
        <begin position="23"/>
        <end position="64"/>
    </location>
</feature>
<accession>A0A7L0EK79</accession>
<dbReference type="GO" id="GO:0031731">
    <property type="term" value="F:CCR6 chemokine receptor binding"/>
    <property type="evidence" value="ECO:0007669"/>
    <property type="project" value="TreeGrafter"/>
</dbReference>
<dbReference type="SUPFAM" id="SSF57392">
    <property type="entry name" value="Defensin-like"/>
    <property type="match status" value="1"/>
</dbReference>
<keyword evidence="8" id="KW-0044">Antibiotic</keyword>
<evidence type="ECO:0000256" key="1">
    <source>
        <dbReference type="ARBA" id="ARBA00004463"/>
    </source>
</evidence>
<dbReference type="GO" id="GO:0005615">
    <property type="term" value="C:extracellular space"/>
    <property type="evidence" value="ECO:0007669"/>
    <property type="project" value="TreeGrafter"/>
</dbReference>
<keyword evidence="7" id="KW-0211">Defensin</keyword>
<evidence type="ECO:0000259" key="11">
    <source>
        <dbReference type="Pfam" id="PF00711"/>
    </source>
</evidence>
<feature type="non-terminal residue" evidence="12">
    <location>
        <position position="1"/>
    </location>
</feature>
<dbReference type="Pfam" id="PF00711">
    <property type="entry name" value="Defensin_beta"/>
    <property type="match status" value="1"/>
</dbReference>
<keyword evidence="13" id="KW-1185">Reference proteome</keyword>
<evidence type="ECO:0000256" key="10">
    <source>
        <dbReference type="SAM" id="SignalP"/>
    </source>
</evidence>
<feature type="non-terminal residue" evidence="12">
    <location>
        <position position="64"/>
    </location>
</feature>
<evidence type="ECO:0000256" key="7">
    <source>
        <dbReference type="ARBA" id="ARBA00022940"/>
    </source>
</evidence>
<dbReference type="GO" id="GO:0050829">
    <property type="term" value="P:defense response to Gram-negative bacterium"/>
    <property type="evidence" value="ECO:0007669"/>
    <property type="project" value="TreeGrafter"/>
</dbReference>
<dbReference type="InterPro" id="IPR001855">
    <property type="entry name" value="Defensin_beta-like"/>
</dbReference>
<dbReference type="OrthoDB" id="9378928at2759"/>
<dbReference type="GO" id="GO:0002227">
    <property type="term" value="P:innate immune response in mucosa"/>
    <property type="evidence" value="ECO:0007669"/>
    <property type="project" value="TreeGrafter"/>
</dbReference>
<feature type="signal peptide" evidence="10">
    <location>
        <begin position="1"/>
        <end position="22"/>
    </location>
</feature>
<keyword evidence="9" id="KW-1015">Disulfide bond</keyword>
<comment type="caution">
    <text evidence="12">The sequence shown here is derived from an EMBL/GenBank/DDBJ whole genome shotgun (WGS) entry which is preliminary data.</text>
</comment>
<dbReference type="PANTHER" id="PTHR21388">
    <property type="entry name" value="BETA-DEFENSIN-RELATED"/>
    <property type="match status" value="1"/>
</dbReference>
<dbReference type="EMBL" id="VXAG01001209">
    <property type="protein sequence ID" value="NXJ83121.1"/>
    <property type="molecule type" value="Genomic_DNA"/>
</dbReference>
<evidence type="ECO:0000313" key="12">
    <source>
        <dbReference type="EMBL" id="NXJ83121.1"/>
    </source>
</evidence>
<comment type="subcellular location">
    <subcellularLocation>
        <location evidence="1">Cytoplasmic granule</location>
    </subcellularLocation>
    <subcellularLocation>
        <location evidence="2">Secreted</location>
    </subcellularLocation>
</comment>
<reference evidence="12 13" key="1">
    <citation type="submission" date="2019-09" db="EMBL/GenBank/DDBJ databases">
        <title>Bird 10,000 Genomes (B10K) Project - Family phase.</title>
        <authorList>
            <person name="Zhang G."/>
        </authorList>
    </citation>
    <scope>NUCLEOTIDE SEQUENCE [LARGE SCALE GENOMIC DNA]</scope>
    <source>
        <strain evidence="12">B10K-DU-007-40</strain>
        <tissue evidence="12">Mixed tissue sample</tissue>
    </source>
</reference>
<evidence type="ECO:0000256" key="9">
    <source>
        <dbReference type="ARBA" id="ARBA00023157"/>
    </source>
</evidence>
<gene>
    <name evidence="12" type="primary">Gal10</name>
    <name evidence="12" type="ORF">TROMEL_R13892</name>
</gene>
<organism evidence="12 13">
    <name type="scientific">Trogon melanurus</name>
    <name type="common">Black-tailed trogon</name>
    <dbReference type="NCBI Taxonomy" id="56311"/>
    <lineage>
        <taxon>Eukaryota</taxon>
        <taxon>Metazoa</taxon>
        <taxon>Chordata</taxon>
        <taxon>Craniata</taxon>
        <taxon>Vertebrata</taxon>
        <taxon>Euteleostomi</taxon>
        <taxon>Archelosauria</taxon>
        <taxon>Archosauria</taxon>
        <taxon>Dinosauria</taxon>
        <taxon>Saurischia</taxon>
        <taxon>Theropoda</taxon>
        <taxon>Coelurosauria</taxon>
        <taxon>Aves</taxon>
        <taxon>Neognathae</taxon>
        <taxon>Neoaves</taxon>
        <taxon>Telluraves</taxon>
        <taxon>Coraciimorphae</taxon>
        <taxon>Trogoniformes</taxon>
        <taxon>Trogonidae</taxon>
        <taxon>Trogon</taxon>
    </lineage>
</organism>
<evidence type="ECO:0000313" key="13">
    <source>
        <dbReference type="Proteomes" id="UP000550660"/>
    </source>
</evidence>
<sequence>MKFLYLLFALVFLLFQAAPGSADPLHADTAACKSVGNFCRLGACPPTFSASGTCHSGMMNCCSK</sequence>
<dbReference type="GO" id="GO:0050830">
    <property type="term" value="P:defense response to Gram-positive bacterium"/>
    <property type="evidence" value="ECO:0007669"/>
    <property type="project" value="TreeGrafter"/>
</dbReference>
<evidence type="ECO:0000256" key="8">
    <source>
        <dbReference type="ARBA" id="ARBA00023022"/>
    </source>
</evidence>
<evidence type="ECO:0000256" key="4">
    <source>
        <dbReference type="ARBA" id="ARBA00022525"/>
    </source>
</evidence>
<dbReference type="AlphaFoldDB" id="A0A7L0EK79"/>
<evidence type="ECO:0000256" key="2">
    <source>
        <dbReference type="ARBA" id="ARBA00004613"/>
    </source>
</evidence>
<keyword evidence="5" id="KW-0929">Antimicrobial</keyword>
<dbReference type="Proteomes" id="UP000550660">
    <property type="component" value="Unassembled WGS sequence"/>
</dbReference>